<accession>A0A348WLY2</accession>
<dbReference type="Proteomes" id="UP000262878">
    <property type="component" value="Unassembled WGS sequence"/>
</dbReference>
<protein>
    <submittedName>
        <fullName evidence="1">Uncharacterized protein</fullName>
    </submittedName>
</protein>
<name>A0A348WLY2_9GAMM</name>
<dbReference type="EMBL" id="DMUP01000042">
    <property type="protein sequence ID" value="HAR55544.1"/>
    <property type="molecule type" value="Genomic_DNA"/>
</dbReference>
<reference evidence="1 2" key="1">
    <citation type="journal article" date="2018" name="Nat. Biotechnol.">
        <title>A standardized bacterial taxonomy based on genome phylogeny substantially revises the tree of life.</title>
        <authorList>
            <person name="Parks D.H."/>
            <person name="Chuvochina M."/>
            <person name="Waite D.W."/>
            <person name="Rinke C."/>
            <person name="Skarshewski A."/>
            <person name="Chaumeil P.A."/>
            <person name="Hugenholtz P."/>
        </authorList>
    </citation>
    <scope>NUCLEOTIDE SEQUENCE [LARGE SCALE GENOMIC DNA]</scope>
    <source>
        <strain evidence="1">UBA9360</strain>
    </source>
</reference>
<evidence type="ECO:0000313" key="1">
    <source>
        <dbReference type="EMBL" id="HAR55544.1"/>
    </source>
</evidence>
<gene>
    <name evidence="1" type="ORF">DCR58_02025</name>
</gene>
<proteinExistence type="predicted"/>
<dbReference type="AlphaFoldDB" id="A0A348WLY2"/>
<evidence type="ECO:0000313" key="2">
    <source>
        <dbReference type="Proteomes" id="UP000262878"/>
    </source>
</evidence>
<comment type="caution">
    <text evidence="1">The sequence shown here is derived from an EMBL/GenBank/DDBJ whole genome shotgun (WGS) entry which is preliminary data.</text>
</comment>
<sequence>MANDELHQAVDLLFSTPDTLRELSVDDLARIFIAFKRNDFLLGLLMSSTDDIDDGQHPLSILGKNEMETRRLMDFVGCVYDRKNKALFDIVEVGSYAHYESLLNNEHIMAKESILRLKLSQPERPAWLSWLYQSETAFFQTQLHALALYERQVTKVIDELVLTYDTLTFPALSARIAYDALLRKRPACFHVPSQPK</sequence>
<organism evidence="1 2">
    <name type="scientific">Idiomarina baltica</name>
    <dbReference type="NCBI Taxonomy" id="190892"/>
    <lineage>
        <taxon>Bacteria</taxon>
        <taxon>Pseudomonadati</taxon>
        <taxon>Pseudomonadota</taxon>
        <taxon>Gammaproteobacteria</taxon>
        <taxon>Alteromonadales</taxon>
        <taxon>Idiomarinaceae</taxon>
        <taxon>Idiomarina</taxon>
    </lineage>
</organism>